<name>A0A7H2BKJ5_9MICC</name>
<evidence type="ECO:0000259" key="2">
    <source>
        <dbReference type="Pfam" id="PF00561"/>
    </source>
</evidence>
<dbReference type="SUPFAM" id="SSF53474">
    <property type="entry name" value="alpha/beta-Hydrolases"/>
    <property type="match status" value="1"/>
</dbReference>
<dbReference type="Proteomes" id="UP000516421">
    <property type="component" value="Chromosome"/>
</dbReference>
<keyword evidence="1 3" id="KW-0378">Hydrolase</keyword>
<dbReference type="GO" id="GO:0016787">
    <property type="term" value="F:hydrolase activity"/>
    <property type="evidence" value="ECO:0007669"/>
    <property type="project" value="UniProtKB-KW"/>
</dbReference>
<sequence length="261" mass="29031">MQQGRELAHEIVGNGAHRVVFLHGLMGRGKNFTTIAKRLGDDFTVLLVDLPNHGASPWTEDFDYDEMADLVAEFLSADFAKDCAVDVVGHSMGGKIAMRLALRYPHLVKKLAVLDIAPSASSGNFDHLLGSMLALSLKDFSTRGQASQALEPAVPQDGTRGFLLQNLTRRNGEFVWEPNLQMLYNNLEKIMGWEQPVAQFEGEVLWVAGEQSGYIRPEDSAPMRELFPRVRKVTLKGAGHWVHADKPDEIVYMLQTFLLGQ</sequence>
<evidence type="ECO:0000313" key="4">
    <source>
        <dbReference type="Proteomes" id="UP000516421"/>
    </source>
</evidence>
<evidence type="ECO:0000256" key="1">
    <source>
        <dbReference type="ARBA" id="ARBA00022801"/>
    </source>
</evidence>
<dbReference type="PANTHER" id="PTHR46118:SF4">
    <property type="entry name" value="PROTEIN ABHD11"/>
    <property type="match status" value="1"/>
</dbReference>
<organism evidence="3 4">
    <name type="scientific">Rothia amarae</name>
    <dbReference type="NCBI Taxonomy" id="169480"/>
    <lineage>
        <taxon>Bacteria</taxon>
        <taxon>Bacillati</taxon>
        <taxon>Actinomycetota</taxon>
        <taxon>Actinomycetes</taxon>
        <taxon>Micrococcales</taxon>
        <taxon>Micrococcaceae</taxon>
        <taxon>Rothia</taxon>
    </lineage>
</organism>
<accession>A0A7H2BKJ5</accession>
<dbReference type="InterPro" id="IPR000073">
    <property type="entry name" value="AB_hydrolase_1"/>
</dbReference>
<gene>
    <name evidence="3" type="ORF">IDM48_01740</name>
</gene>
<proteinExistence type="predicted"/>
<dbReference type="KEGG" id="rama:IDM48_01740"/>
<dbReference type="RefSeq" id="WP_068172144.1">
    <property type="nucleotide sequence ID" value="NZ_BAAAHX010000011.1"/>
</dbReference>
<reference evidence="3 4" key="1">
    <citation type="submission" date="2020-09" db="EMBL/GenBank/DDBJ databases">
        <title>Investigation of environmental microbe.</title>
        <authorList>
            <person name="Ou Y."/>
            <person name="Kang Q."/>
        </authorList>
    </citation>
    <scope>NUCLEOTIDE SEQUENCE [LARGE SCALE GENOMIC DNA]</scope>
    <source>
        <strain evidence="3 4">KJZ-9</strain>
    </source>
</reference>
<feature type="domain" description="AB hydrolase-1" evidence="2">
    <location>
        <begin position="19"/>
        <end position="247"/>
    </location>
</feature>
<protein>
    <submittedName>
        <fullName evidence="3">Alpha/beta fold hydrolase</fullName>
    </submittedName>
</protein>
<dbReference type="AlphaFoldDB" id="A0A7H2BKJ5"/>
<dbReference type="InterPro" id="IPR000639">
    <property type="entry name" value="Epox_hydrolase-like"/>
</dbReference>
<dbReference type="EMBL" id="CP061538">
    <property type="protein sequence ID" value="QNV40191.1"/>
    <property type="molecule type" value="Genomic_DNA"/>
</dbReference>
<dbReference type="PRINTS" id="PR00111">
    <property type="entry name" value="ABHYDROLASE"/>
</dbReference>
<dbReference type="Gene3D" id="3.40.50.1820">
    <property type="entry name" value="alpha/beta hydrolase"/>
    <property type="match status" value="1"/>
</dbReference>
<dbReference type="PANTHER" id="PTHR46118">
    <property type="entry name" value="PROTEIN ABHD11"/>
    <property type="match status" value="1"/>
</dbReference>
<dbReference type="PRINTS" id="PR00412">
    <property type="entry name" value="EPOXHYDRLASE"/>
</dbReference>
<keyword evidence="4" id="KW-1185">Reference proteome</keyword>
<dbReference type="Pfam" id="PF00561">
    <property type="entry name" value="Abhydrolase_1"/>
    <property type="match status" value="1"/>
</dbReference>
<evidence type="ECO:0000313" key="3">
    <source>
        <dbReference type="EMBL" id="QNV40191.1"/>
    </source>
</evidence>
<dbReference type="InterPro" id="IPR029058">
    <property type="entry name" value="AB_hydrolase_fold"/>
</dbReference>